<dbReference type="Proteomes" id="UP000467249">
    <property type="component" value="Chromosome"/>
</dbReference>
<dbReference type="InterPro" id="IPR002347">
    <property type="entry name" value="SDR_fam"/>
</dbReference>
<dbReference type="Gene3D" id="3.40.50.720">
    <property type="entry name" value="NAD(P)-binding Rossmann-like Domain"/>
    <property type="match status" value="1"/>
</dbReference>
<reference evidence="4 5" key="1">
    <citation type="journal article" date="2019" name="Emerg. Microbes Infect.">
        <title>Comprehensive subspecies identification of 175 nontuberculous mycobacteria species based on 7547 genomic profiles.</title>
        <authorList>
            <person name="Matsumoto Y."/>
            <person name="Kinjo T."/>
            <person name="Motooka D."/>
            <person name="Nabeya D."/>
            <person name="Jung N."/>
            <person name="Uechi K."/>
            <person name="Horii T."/>
            <person name="Iida T."/>
            <person name="Fujita J."/>
            <person name="Nakamura S."/>
        </authorList>
    </citation>
    <scope>NUCLEOTIDE SEQUENCE [LARGE SCALE GENOMIC DNA]</scope>
    <source>
        <strain evidence="4 5">JCM 30275</strain>
    </source>
</reference>
<evidence type="ECO:0000256" key="1">
    <source>
        <dbReference type="ARBA" id="ARBA00006484"/>
    </source>
</evidence>
<dbReference type="EMBL" id="AP022620">
    <property type="protein sequence ID" value="BBZ78661.1"/>
    <property type="molecule type" value="Genomic_DNA"/>
</dbReference>
<name>A0A6N4WHH2_9MYCO</name>
<dbReference type="InterPro" id="IPR020904">
    <property type="entry name" value="Sc_DH/Rdtase_CS"/>
</dbReference>
<gene>
    <name evidence="4" type="ORF">MANY_39980</name>
</gene>
<evidence type="ECO:0000313" key="4">
    <source>
        <dbReference type="EMBL" id="BBZ78661.1"/>
    </source>
</evidence>
<sequence>MTLSTGTPSGLSGGVIVTGAAQGIGERIARTLHARGYQVFLADIQTEKVAAVADDLGVGWSPVDICDPDKTTQMVESAIAAMGRVGALVNVAGIDGPYRASDKVDPEHWRTIIDADLSGPWWCIQSVLPHMLAQGGGRIVSIASIAGVIPCEGISVAYAAAKAGVIGMTMSLAQDLESRGILVNSIAPGVIGTTGEPMPPGELEKYREDFALGEGGPQPVADAVDYLLSDSGRWISGTVMNVTGGFWRGR</sequence>
<dbReference type="Pfam" id="PF00106">
    <property type="entry name" value="adh_short"/>
    <property type="match status" value="1"/>
</dbReference>
<dbReference type="PROSITE" id="PS00061">
    <property type="entry name" value="ADH_SHORT"/>
    <property type="match status" value="1"/>
</dbReference>
<organism evidence="4 5">
    <name type="scientific">Mycolicibacterium anyangense</name>
    <dbReference type="NCBI Taxonomy" id="1431246"/>
    <lineage>
        <taxon>Bacteria</taxon>
        <taxon>Bacillati</taxon>
        <taxon>Actinomycetota</taxon>
        <taxon>Actinomycetes</taxon>
        <taxon>Mycobacteriales</taxon>
        <taxon>Mycobacteriaceae</taxon>
        <taxon>Mycolicibacterium</taxon>
    </lineage>
</organism>
<dbReference type="AlphaFoldDB" id="A0A6N4WHH2"/>
<comment type="similarity">
    <text evidence="1 3">Belongs to the short-chain dehydrogenases/reductases (SDR) family.</text>
</comment>
<evidence type="ECO:0000313" key="5">
    <source>
        <dbReference type="Proteomes" id="UP000467249"/>
    </source>
</evidence>
<dbReference type="RefSeq" id="WP_163805779.1">
    <property type="nucleotide sequence ID" value="NZ_AP022620.1"/>
</dbReference>
<evidence type="ECO:0000256" key="3">
    <source>
        <dbReference type="RuleBase" id="RU000363"/>
    </source>
</evidence>
<dbReference type="SUPFAM" id="SSF51735">
    <property type="entry name" value="NAD(P)-binding Rossmann-fold domains"/>
    <property type="match status" value="1"/>
</dbReference>
<dbReference type="KEGG" id="many:MANY_39980"/>
<dbReference type="PRINTS" id="PR00080">
    <property type="entry name" value="SDRFAMILY"/>
</dbReference>
<keyword evidence="2" id="KW-0560">Oxidoreductase</keyword>
<dbReference type="PRINTS" id="PR00081">
    <property type="entry name" value="GDHRDH"/>
</dbReference>
<protein>
    <submittedName>
        <fullName evidence="4">Pyridoxal 4-dehydrogenase</fullName>
    </submittedName>
</protein>
<dbReference type="PANTHER" id="PTHR42760:SF133">
    <property type="entry name" value="3-OXOACYL-[ACYL-CARRIER-PROTEIN] REDUCTASE"/>
    <property type="match status" value="1"/>
</dbReference>
<dbReference type="InterPro" id="IPR036291">
    <property type="entry name" value="NAD(P)-bd_dom_sf"/>
</dbReference>
<accession>A0A6N4WHH2</accession>
<dbReference type="FunFam" id="3.40.50.720:FF:000084">
    <property type="entry name" value="Short-chain dehydrogenase reductase"/>
    <property type="match status" value="1"/>
</dbReference>
<proteinExistence type="inferred from homology"/>
<keyword evidence="5" id="KW-1185">Reference proteome</keyword>
<evidence type="ECO:0000256" key="2">
    <source>
        <dbReference type="ARBA" id="ARBA00023002"/>
    </source>
</evidence>
<dbReference type="GO" id="GO:0016616">
    <property type="term" value="F:oxidoreductase activity, acting on the CH-OH group of donors, NAD or NADP as acceptor"/>
    <property type="evidence" value="ECO:0007669"/>
    <property type="project" value="TreeGrafter"/>
</dbReference>
<dbReference type="CDD" id="cd05233">
    <property type="entry name" value="SDR_c"/>
    <property type="match status" value="1"/>
</dbReference>
<dbReference type="PANTHER" id="PTHR42760">
    <property type="entry name" value="SHORT-CHAIN DEHYDROGENASES/REDUCTASES FAMILY MEMBER"/>
    <property type="match status" value="1"/>
</dbReference>